<keyword evidence="5" id="KW-0472">Membrane</keyword>
<dbReference type="HOGENOM" id="CLU_998538_0_0_1"/>
<evidence type="ECO:0000256" key="1">
    <source>
        <dbReference type="ARBA" id="ARBA00004167"/>
    </source>
</evidence>
<dbReference type="KEGG" id="nve:5518125"/>
<keyword evidence="2" id="KW-0812">Transmembrane</keyword>
<keyword evidence="3 6" id="KW-0732">Signal</keyword>
<dbReference type="GO" id="GO:0016020">
    <property type="term" value="C:membrane"/>
    <property type="evidence" value="ECO:0007669"/>
    <property type="project" value="UniProtKB-SubCell"/>
</dbReference>
<dbReference type="PANTHER" id="PTHR16059:SF25">
    <property type="entry name" value="LYSOZYME"/>
    <property type="match status" value="1"/>
</dbReference>
<feature type="chain" id="PRO_5002714638" evidence="6">
    <location>
        <begin position="20"/>
        <end position="279"/>
    </location>
</feature>
<dbReference type="PhylomeDB" id="A7RQZ8"/>
<evidence type="ECO:0000313" key="7">
    <source>
        <dbReference type="EMBL" id="EDO46080.1"/>
    </source>
</evidence>
<feature type="signal peptide" evidence="6">
    <location>
        <begin position="1"/>
        <end position="19"/>
    </location>
</feature>
<comment type="subcellular location">
    <subcellularLocation>
        <location evidence="1">Membrane</location>
        <topology evidence="1">Single-pass membrane protein</topology>
    </subcellularLocation>
</comment>
<dbReference type="OrthoDB" id="5974012at2759"/>
<dbReference type="PANTHER" id="PTHR16059">
    <property type="entry name" value="ANTHRAX TOXIN RECEPTOR"/>
    <property type="match status" value="1"/>
</dbReference>
<evidence type="ECO:0000256" key="2">
    <source>
        <dbReference type="ARBA" id="ARBA00022692"/>
    </source>
</evidence>
<evidence type="ECO:0000256" key="4">
    <source>
        <dbReference type="ARBA" id="ARBA00022989"/>
    </source>
</evidence>
<evidence type="ECO:0000313" key="8">
    <source>
        <dbReference type="Proteomes" id="UP000001593"/>
    </source>
</evidence>
<name>A7RQZ8_NEMVE</name>
<protein>
    <submittedName>
        <fullName evidence="7">Uncharacterized protein</fullName>
    </submittedName>
</protein>
<dbReference type="AlphaFoldDB" id="A7RQZ8"/>
<keyword evidence="8" id="KW-1185">Reference proteome</keyword>
<evidence type="ECO:0000256" key="5">
    <source>
        <dbReference type="ARBA" id="ARBA00023136"/>
    </source>
</evidence>
<keyword evidence="4" id="KW-1133">Transmembrane helix</keyword>
<dbReference type="OMA" id="CETREKD"/>
<organism evidence="7 8">
    <name type="scientific">Nematostella vectensis</name>
    <name type="common">Starlet sea anemone</name>
    <dbReference type="NCBI Taxonomy" id="45351"/>
    <lineage>
        <taxon>Eukaryota</taxon>
        <taxon>Metazoa</taxon>
        <taxon>Cnidaria</taxon>
        <taxon>Anthozoa</taxon>
        <taxon>Hexacorallia</taxon>
        <taxon>Actiniaria</taxon>
        <taxon>Edwardsiidae</taxon>
        <taxon>Nematostella</taxon>
    </lineage>
</organism>
<accession>A7RQZ8</accession>
<dbReference type="Proteomes" id="UP000001593">
    <property type="component" value="Unassembled WGS sequence"/>
</dbReference>
<dbReference type="InParanoid" id="A7RQZ8"/>
<sequence length="279" mass="32094">MASIYLMVVVWLFYSRVVSWSDARCSVKFSKVGCYKDDEKAPRPLPDLLSTDRNVFSPKFSGIPIDWGNWDKYMEDAVCRCARKASVKSYMYFGLQYYGECWSGADEEVSYDRDGISQMCVTNGYEVCETREKDTPCVGENHANFVYKITPEDHSCVVKFSKVGCFHDNFVEPRPFPVMLLTDRDPESPKYSGVDIDWSNWNTYIQGLACRCSIKTREEGYESFSLQNYGECWSGPRIEAYPIQMNTPERCLGRDLGPCADEDKVCVGRIRTNYVFHVK</sequence>
<gene>
    <name evidence="7" type="ORF">NEMVEDRAFT_v1g200800</name>
</gene>
<evidence type="ECO:0000256" key="6">
    <source>
        <dbReference type="SAM" id="SignalP"/>
    </source>
</evidence>
<reference evidence="7 8" key="1">
    <citation type="journal article" date="2007" name="Science">
        <title>Sea anemone genome reveals ancestral eumetazoan gene repertoire and genomic organization.</title>
        <authorList>
            <person name="Putnam N.H."/>
            <person name="Srivastava M."/>
            <person name="Hellsten U."/>
            <person name="Dirks B."/>
            <person name="Chapman J."/>
            <person name="Salamov A."/>
            <person name="Terry A."/>
            <person name="Shapiro H."/>
            <person name="Lindquist E."/>
            <person name="Kapitonov V.V."/>
            <person name="Jurka J."/>
            <person name="Genikhovich G."/>
            <person name="Grigoriev I.V."/>
            <person name="Lucas S.M."/>
            <person name="Steele R.E."/>
            <person name="Finnerty J.R."/>
            <person name="Technau U."/>
            <person name="Martindale M.Q."/>
            <person name="Rokhsar D.S."/>
        </authorList>
    </citation>
    <scope>NUCLEOTIDE SEQUENCE [LARGE SCALE GENOMIC DNA]</scope>
    <source>
        <strain evidence="8">CH2 X CH6</strain>
    </source>
</reference>
<proteinExistence type="predicted"/>
<evidence type="ECO:0000256" key="3">
    <source>
        <dbReference type="ARBA" id="ARBA00022729"/>
    </source>
</evidence>
<dbReference type="EMBL" id="DS469530">
    <property type="protein sequence ID" value="EDO46080.1"/>
    <property type="molecule type" value="Genomic_DNA"/>
</dbReference>